<keyword evidence="1" id="KW-0853">WD repeat</keyword>
<feature type="region of interest" description="Disordered" evidence="2">
    <location>
        <begin position="771"/>
        <end position="831"/>
    </location>
</feature>
<feature type="repeat" description="WD" evidence="1">
    <location>
        <begin position="364"/>
        <end position="407"/>
    </location>
</feature>
<dbReference type="PANTHER" id="PTHR45589:SF1">
    <property type="entry name" value="WD REPEAT DOMAIN 62, ISOFORM G"/>
    <property type="match status" value="1"/>
</dbReference>
<dbReference type="eggNOG" id="KOG1408">
    <property type="taxonomic scope" value="Eukaryota"/>
</dbReference>
<evidence type="ECO:0000256" key="1">
    <source>
        <dbReference type="PROSITE-ProRule" id="PRU00221"/>
    </source>
</evidence>
<dbReference type="SMART" id="SM00320">
    <property type="entry name" value="WD40"/>
    <property type="match status" value="9"/>
</dbReference>
<accession>A0A0L0DIR4</accession>
<dbReference type="OrthoDB" id="6154712at2759"/>
<dbReference type="PANTHER" id="PTHR45589">
    <property type="entry name" value="WD REPEAT DOMAIN 62, ISOFORM G"/>
    <property type="match status" value="1"/>
</dbReference>
<dbReference type="PROSITE" id="PS50294">
    <property type="entry name" value="WD_REPEATS_REGION"/>
    <property type="match status" value="1"/>
</dbReference>
<evidence type="ECO:0000313" key="3">
    <source>
        <dbReference type="EMBL" id="KNC52085.1"/>
    </source>
</evidence>
<feature type="region of interest" description="Disordered" evidence="2">
    <location>
        <begin position="1146"/>
        <end position="1193"/>
    </location>
</feature>
<feature type="region of interest" description="Disordered" evidence="2">
    <location>
        <begin position="702"/>
        <end position="757"/>
    </location>
</feature>
<gene>
    <name evidence="3" type="ORF">AMSG_00913</name>
</gene>
<dbReference type="SUPFAM" id="SSF50978">
    <property type="entry name" value="WD40 repeat-like"/>
    <property type="match status" value="2"/>
</dbReference>
<dbReference type="Pfam" id="PF00400">
    <property type="entry name" value="WD40"/>
    <property type="match status" value="2"/>
</dbReference>
<evidence type="ECO:0000313" key="4">
    <source>
        <dbReference type="Proteomes" id="UP000054408"/>
    </source>
</evidence>
<dbReference type="OMA" id="CHAHSSD"/>
<keyword evidence="4" id="KW-1185">Reference proteome</keyword>
<feature type="compositionally biased region" description="Low complexity" evidence="2">
    <location>
        <begin position="1026"/>
        <end position="1043"/>
    </location>
</feature>
<protein>
    <submittedName>
        <fullName evidence="3">WD repeat protein 62</fullName>
    </submittedName>
</protein>
<dbReference type="InterPro" id="IPR036322">
    <property type="entry name" value="WD40_repeat_dom_sf"/>
</dbReference>
<organism evidence="3 4">
    <name type="scientific">Thecamonas trahens ATCC 50062</name>
    <dbReference type="NCBI Taxonomy" id="461836"/>
    <lineage>
        <taxon>Eukaryota</taxon>
        <taxon>Apusozoa</taxon>
        <taxon>Apusomonadida</taxon>
        <taxon>Apusomonadidae</taxon>
        <taxon>Thecamonas</taxon>
    </lineage>
</organism>
<name>A0A0L0DIR4_THETB</name>
<dbReference type="RefSeq" id="XP_013762090.1">
    <property type="nucleotide sequence ID" value="XM_013906636.1"/>
</dbReference>
<feature type="region of interest" description="Disordered" evidence="2">
    <location>
        <begin position="1026"/>
        <end position="1094"/>
    </location>
</feature>
<sequence length="1283" mass="131584">MEVCLERVLGRTSVRGLATHPTEGYVATLAGAVVVVTEPGSGHQVAYLKTPDNTALASVAWSSDGERIAAAEKPRMRKRRRAGSRKNMPDMPRIVIWDWASGEVEAIIDPRAAEVTAICWSPTHPILATLTSVKRVTRIALLDVPSGRVLSQAAVPAAIHSLAWSPDGESLFSFGERHCMRWAYSGGNKMAGKSLTLGALRGKTFVAGVMLASDEVAAAGAAKGALYALSSDGVLALLSLTRLALDKWVDLKTSHAFGMAATPCGSLLTVACSDGVLRAFDASTLKYVATLPRPHPISPALNVAASAEPYPEKPLDNVVYPDATAVSCALARSGATLLAVVYSDTSTYVWDISRPGAVVKAYSELGHAAGVWDAVALPGLGASVFATASSDNTIRVWEIGHGASAYSPDLRHVVFVNDGHTQLMGASVSTCGVLTDTVPHYNEGVRALALSLDGRSLASGDRIGNVRVHDLASLEELVYLEAHDGDVLALAYGTVGSRPVLASTSRDGLVHVLDASKAEYTLAATLDDHGAAVNALVFAAPAALVSAGADGSVLARDLEASEDGVKVGGAPRRLGEPGKVYDLALDPKGDKVLTVGEAKGMALVEVESGTTLRRYTSGGVGIALANDPSGLFTATCELSRCLRIVDFFSGDVVAEAWGHADLITSAAFLPDRERLVSTGADGTVFVWHLPPALTEAMAEREAELENLTTSPGSSAPTTPAKPRTPTRPVPASPDDNVPATPSPAPAEPAIHPHPVIDSLEKRESLRKSTLRELNARNPSASPPTEPASGLSPPALVAEPATPSRPVGAVPPPKLVGDSPFGIRRLHTDDEPLPGVLRKSGLVLDGPPSFTPTKLDVVAVQPQEVAQLEDVEVLMGSISSDSAAGAEEVESASDDGGSEEFTSGAQFAAFLSGSSGPGMPAVNPARLSLSTRHVAGKGTSAASGLVSAAAMAAQLPPKPAADVSLIREREKLKSQKRQQHLAEVEKMRARLAELGMLISKSAASTASASSTPASEVATDDGLDSVVVSEGSAASSPASEVATEVATDDEADVAKEVEVDEEAADESDGSSAFFSPKGDLERDSPLEGTPKQGSGKHVSVEALHVPVAVAPPISCVSPVVPADGSGVAMGEVAAAGKRAELELAPLSVLTTGPPSSPTPLQAVNSSPSPSPPPLHAAAAELTTPPPSPPPTRGGASRLEVRASQAAAALSEAVAAALAVQAELAAAGQASSELDASVVRASQSLGGGLVPEAAMTALLATYSEKLLAAVGRRTAGASNAFSESDQ</sequence>
<feature type="compositionally biased region" description="Acidic residues" evidence="2">
    <location>
        <begin position="886"/>
        <end position="897"/>
    </location>
</feature>
<dbReference type="EMBL" id="GL349436">
    <property type="protein sequence ID" value="KNC52085.1"/>
    <property type="molecule type" value="Genomic_DNA"/>
</dbReference>
<dbReference type="Proteomes" id="UP000054408">
    <property type="component" value="Unassembled WGS sequence"/>
</dbReference>
<dbReference type="InterPro" id="IPR052779">
    <property type="entry name" value="WDR62"/>
</dbReference>
<proteinExistence type="predicted"/>
<dbReference type="InterPro" id="IPR001680">
    <property type="entry name" value="WD40_rpt"/>
</dbReference>
<feature type="repeat" description="WD" evidence="1">
    <location>
        <begin position="656"/>
        <end position="689"/>
    </location>
</feature>
<dbReference type="InterPro" id="IPR015943">
    <property type="entry name" value="WD40/YVTN_repeat-like_dom_sf"/>
</dbReference>
<dbReference type="PROSITE" id="PS50082">
    <property type="entry name" value="WD_REPEATS_2"/>
    <property type="match status" value="2"/>
</dbReference>
<feature type="compositionally biased region" description="Low complexity" evidence="2">
    <location>
        <begin position="708"/>
        <end position="723"/>
    </location>
</feature>
<dbReference type="GeneID" id="25560688"/>
<feature type="compositionally biased region" description="Acidic residues" evidence="2">
    <location>
        <begin position="1056"/>
        <end position="1066"/>
    </location>
</feature>
<dbReference type="Gene3D" id="2.130.10.10">
    <property type="entry name" value="YVTN repeat-like/Quinoprotein amine dehydrogenase"/>
    <property type="match status" value="4"/>
</dbReference>
<dbReference type="STRING" id="461836.A0A0L0DIR4"/>
<evidence type="ECO:0000256" key="2">
    <source>
        <dbReference type="SAM" id="MobiDB-lite"/>
    </source>
</evidence>
<reference evidence="3 4" key="1">
    <citation type="submission" date="2010-05" db="EMBL/GenBank/DDBJ databases">
        <title>The Genome Sequence of Thecamonas trahens ATCC 50062.</title>
        <authorList>
            <consortium name="The Broad Institute Genome Sequencing Platform"/>
            <person name="Russ C."/>
            <person name="Cuomo C."/>
            <person name="Shea T."/>
            <person name="Young S.K."/>
            <person name="Zeng Q."/>
            <person name="Koehrsen M."/>
            <person name="Haas B."/>
            <person name="Borodovsky M."/>
            <person name="Guigo R."/>
            <person name="Alvarado L."/>
            <person name="Berlin A."/>
            <person name="Bochicchio J."/>
            <person name="Borenstein D."/>
            <person name="Chapman S."/>
            <person name="Chen Z."/>
            <person name="Freedman E."/>
            <person name="Gellesch M."/>
            <person name="Goldberg J."/>
            <person name="Griggs A."/>
            <person name="Gujja S."/>
            <person name="Heilman E."/>
            <person name="Heiman D."/>
            <person name="Hepburn T."/>
            <person name="Howarth C."/>
            <person name="Jen D."/>
            <person name="Larson L."/>
            <person name="Mehta T."/>
            <person name="Park D."/>
            <person name="Pearson M."/>
            <person name="Roberts A."/>
            <person name="Saif S."/>
            <person name="Shenoy N."/>
            <person name="Sisk P."/>
            <person name="Stolte C."/>
            <person name="Sykes S."/>
            <person name="Thomson T."/>
            <person name="Walk T."/>
            <person name="White J."/>
            <person name="Yandava C."/>
            <person name="Burger G."/>
            <person name="Gray M.W."/>
            <person name="Holland P.W.H."/>
            <person name="King N."/>
            <person name="Lang F.B.F."/>
            <person name="Roger A.J."/>
            <person name="Ruiz-Trillo I."/>
            <person name="Lander E."/>
            <person name="Nusbaum C."/>
        </authorList>
    </citation>
    <scope>NUCLEOTIDE SEQUENCE [LARGE SCALE GENOMIC DNA]</scope>
    <source>
        <strain evidence="3 4">ATCC 50062</strain>
    </source>
</reference>
<feature type="region of interest" description="Disordered" evidence="2">
    <location>
        <begin position="879"/>
        <end position="903"/>
    </location>
</feature>